<accession>A0ACC0V8E3</accession>
<keyword evidence="2" id="KW-1185">Reference proteome</keyword>
<protein>
    <submittedName>
        <fullName evidence="1">Uncharacterized protein</fullName>
    </submittedName>
</protein>
<sequence length="413" mass="43642">MSSKIVIIGCGFAGVWSAFAAQRLINLKGKQQDVEVIIVAPESVLVPRPRLYEANAATMVQPLGGLFESTGIRFVPGFVDTIHHEHHNILVRSAAGTMSTIGYDRLILAAGSSIIHPESVNGIEEYAFNIDNIESATKLQGHIDSLVSEPPSPARDTVVVCGAGFTGIELATELPKRLSVAFGDSDAPRVVLVGNSAEVGPELGPGPRPVILEALKELGVECKLGSAVASIDPDGVTLASGERIESKTAIWTAGVHATPLTQQIPAPKDKLGRLYVGENLQVPQVEDIFATGDAACAATDADGHYAMMSCQHALPLGRSSGHNAAADLLGEPSLPYSQVAYLTCLDLGPWGAVVTQGWDRKVLLTGDIAKRAKTYINQTLIYAPKDGQTALETAYPEFGKSDELFAEIMGKIA</sequence>
<reference evidence="1" key="1">
    <citation type="submission" date="2022-10" db="EMBL/GenBank/DDBJ databases">
        <title>Complete Genome of Trichothecium roseum strain YXFP-22015, a Plant Pathogen Isolated from Citrus.</title>
        <authorList>
            <person name="Wang Y."/>
            <person name="Zhu L."/>
        </authorList>
    </citation>
    <scope>NUCLEOTIDE SEQUENCE</scope>
    <source>
        <strain evidence="1">YXFP-22015</strain>
    </source>
</reference>
<name>A0ACC0V8E3_9HYPO</name>
<gene>
    <name evidence="1" type="ORF">N3K66_003859</name>
</gene>
<evidence type="ECO:0000313" key="1">
    <source>
        <dbReference type="EMBL" id="KAI9902042.1"/>
    </source>
</evidence>
<dbReference type="EMBL" id="CM047942">
    <property type="protein sequence ID" value="KAI9902042.1"/>
    <property type="molecule type" value="Genomic_DNA"/>
</dbReference>
<dbReference type="Proteomes" id="UP001163324">
    <property type="component" value="Chromosome 3"/>
</dbReference>
<proteinExistence type="predicted"/>
<comment type="caution">
    <text evidence="1">The sequence shown here is derived from an EMBL/GenBank/DDBJ whole genome shotgun (WGS) entry which is preliminary data.</text>
</comment>
<organism evidence="1 2">
    <name type="scientific">Trichothecium roseum</name>
    <dbReference type="NCBI Taxonomy" id="47278"/>
    <lineage>
        <taxon>Eukaryota</taxon>
        <taxon>Fungi</taxon>
        <taxon>Dikarya</taxon>
        <taxon>Ascomycota</taxon>
        <taxon>Pezizomycotina</taxon>
        <taxon>Sordariomycetes</taxon>
        <taxon>Hypocreomycetidae</taxon>
        <taxon>Hypocreales</taxon>
        <taxon>Hypocreales incertae sedis</taxon>
        <taxon>Trichothecium</taxon>
    </lineage>
</organism>
<evidence type="ECO:0000313" key="2">
    <source>
        <dbReference type="Proteomes" id="UP001163324"/>
    </source>
</evidence>